<feature type="non-terminal residue" evidence="4">
    <location>
        <position position="662"/>
    </location>
</feature>
<evidence type="ECO:0000259" key="3">
    <source>
        <dbReference type="Pfam" id="PF03914"/>
    </source>
</evidence>
<keyword evidence="5" id="KW-1185">Reference proteome</keyword>
<feature type="domain" description="CCAAT-binding factor" evidence="3">
    <location>
        <begin position="302"/>
        <end position="519"/>
    </location>
</feature>
<dbReference type="InterPro" id="IPR016024">
    <property type="entry name" value="ARM-type_fold"/>
</dbReference>
<dbReference type="AlphaFoldDB" id="A0A7R9QDQ7"/>
<accession>A0A7R9QDQ7</accession>
<dbReference type="OrthoDB" id="28947at2759"/>
<dbReference type="PANTHER" id="PTHR12048">
    <property type="entry name" value="CCAAT-BINDING FACTOR-RELATED"/>
    <property type="match status" value="1"/>
</dbReference>
<dbReference type="PANTHER" id="PTHR12048:SF0">
    <property type="entry name" value="CCAAT_ENHANCER-BINDING PROTEIN ZETA"/>
    <property type="match status" value="1"/>
</dbReference>
<evidence type="ECO:0000256" key="1">
    <source>
        <dbReference type="ARBA" id="ARBA00007797"/>
    </source>
</evidence>
<feature type="non-terminal residue" evidence="4">
    <location>
        <position position="1"/>
    </location>
</feature>
<dbReference type="EMBL" id="OC878166">
    <property type="protein sequence ID" value="CAD7640430.1"/>
    <property type="molecule type" value="Genomic_DNA"/>
</dbReference>
<proteinExistence type="inferred from homology"/>
<feature type="compositionally biased region" description="Acidic residues" evidence="2">
    <location>
        <begin position="424"/>
        <end position="444"/>
    </location>
</feature>
<dbReference type="Proteomes" id="UP000759131">
    <property type="component" value="Unassembled WGS sequence"/>
</dbReference>
<gene>
    <name evidence="4" type="ORF">OSB1V03_LOCUS18214</name>
</gene>
<name>A0A7R9QDQ7_9ACAR</name>
<dbReference type="EMBL" id="CAJPIZ010023591">
    <property type="protein sequence ID" value="CAG2118262.1"/>
    <property type="molecule type" value="Genomic_DNA"/>
</dbReference>
<sequence length="662" mass="75244">STATGAKADDWQWIRTVLKSGTLTDKLSAHTVLIQDSAVHNLRSLEQMLGMVSNKAKRECILAVDTLRDLLIGDLLIPDRKLRTFAELVQLFDDKRGKRERKSRARHLIVCLFEDRLKQLYRQFIDSVVAVGHDPLETTKHKSLTTVFDLLVNNAEQEQYLLSQLCNKLGDPLPRMAAQSAHLLNQLINRHHPMMKPVVVDEVERVLYRPNIGARAQYYGLCFLSEVIFATGDHSLPNRLIGLYFGFFKSCCRRGDIENKMMSVLLTGVSRAFPYSKLDTTLMEDHLQTFYKLIHFVNENTAIQALCLIFNILDVQQTGTLTDRFYSVLYRQLLDVQLDRCSRQAMLLNLVYRAMKRDPVLRRVKAFVKRLLQIALTQSSSVATSILLLISEVIQSKPGLVLHREVTEPLPVSNNTVANGVDANESDDEEHYEDVPLSDDEEMDGNVANSEPEVETMAADQKKPAVSWVHNRNLDTNRPKSSQYDPSARNPLFASADQTALWELTLMLQNFHPSTQLFAQKIVDNERVDYSGDPLTDFSVKRFLDKFAFRNPKKLEKKLAKTSTQSRVFGRLQAPDSTGDGDPTAVRPDINSKDYVNQSATRVPLDEMFIYNYLKQRQSMASQEADDDADSVTRRNKQGFDRMTNAVFASADEFAELLDDNE</sequence>
<evidence type="ECO:0000256" key="2">
    <source>
        <dbReference type="SAM" id="MobiDB-lite"/>
    </source>
</evidence>
<evidence type="ECO:0000313" key="4">
    <source>
        <dbReference type="EMBL" id="CAD7640430.1"/>
    </source>
</evidence>
<dbReference type="GO" id="GO:0005634">
    <property type="term" value="C:nucleus"/>
    <property type="evidence" value="ECO:0007669"/>
    <property type="project" value="TreeGrafter"/>
</dbReference>
<dbReference type="InterPro" id="IPR040155">
    <property type="entry name" value="CEBPZ/Mak21-like"/>
</dbReference>
<protein>
    <recommendedName>
        <fullName evidence="3">CCAAT-binding factor domain-containing protein</fullName>
    </recommendedName>
</protein>
<dbReference type="InterPro" id="IPR005612">
    <property type="entry name" value="CCAAT-binding_factor"/>
</dbReference>
<evidence type="ECO:0000313" key="5">
    <source>
        <dbReference type="Proteomes" id="UP000759131"/>
    </source>
</evidence>
<organism evidence="4">
    <name type="scientific">Medioppia subpectinata</name>
    <dbReference type="NCBI Taxonomy" id="1979941"/>
    <lineage>
        <taxon>Eukaryota</taxon>
        <taxon>Metazoa</taxon>
        <taxon>Ecdysozoa</taxon>
        <taxon>Arthropoda</taxon>
        <taxon>Chelicerata</taxon>
        <taxon>Arachnida</taxon>
        <taxon>Acari</taxon>
        <taxon>Acariformes</taxon>
        <taxon>Sarcoptiformes</taxon>
        <taxon>Oribatida</taxon>
        <taxon>Brachypylina</taxon>
        <taxon>Oppioidea</taxon>
        <taxon>Oppiidae</taxon>
        <taxon>Medioppia</taxon>
    </lineage>
</organism>
<dbReference type="SUPFAM" id="SSF48371">
    <property type="entry name" value="ARM repeat"/>
    <property type="match status" value="1"/>
</dbReference>
<comment type="similarity">
    <text evidence="1">Belongs to the CBF/MAK21 family.</text>
</comment>
<reference evidence="4" key="1">
    <citation type="submission" date="2020-11" db="EMBL/GenBank/DDBJ databases">
        <authorList>
            <person name="Tran Van P."/>
        </authorList>
    </citation>
    <scope>NUCLEOTIDE SEQUENCE</scope>
</reference>
<feature type="region of interest" description="Disordered" evidence="2">
    <location>
        <begin position="413"/>
        <end position="447"/>
    </location>
</feature>
<dbReference type="Pfam" id="PF03914">
    <property type="entry name" value="CBF"/>
    <property type="match status" value="1"/>
</dbReference>